<keyword evidence="1" id="KW-1133">Transmembrane helix</keyword>
<dbReference type="RefSeq" id="WP_150901747.1">
    <property type="nucleotide sequence ID" value="NZ_VTWT01000001.1"/>
</dbReference>
<reference evidence="2 3" key="1">
    <citation type="submission" date="2019-09" db="EMBL/GenBank/DDBJ databases">
        <title>Genome sequence of Adhaeribacter sp. M2.</title>
        <authorList>
            <person name="Srinivasan S."/>
        </authorList>
    </citation>
    <scope>NUCLEOTIDE SEQUENCE [LARGE SCALE GENOMIC DNA]</scope>
    <source>
        <strain evidence="2 3">M2</strain>
    </source>
</reference>
<keyword evidence="3" id="KW-1185">Reference proteome</keyword>
<name>A0A5N1J8J5_9BACT</name>
<dbReference type="EMBL" id="VTWT01000001">
    <property type="protein sequence ID" value="KAA9345605.1"/>
    <property type="molecule type" value="Genomic_DNA"/>
</dbReference>
<protein>
    <submittedName>
        <fullName evidence="2">Uncharacterized protein</fullName>
    </submittedName>
</protein>
<evidence type="ECO:0000313" key="3">
    <source>
        <dbReference type="Proteomes" id="UP000326570"/>
    </source>
</evidence>
<sequence length="174" mass="19791">MEKTMKDYSHIKGWGIDYDPENDPTYPMKPHRTDAEQTGYSWERPTQQVQDMEILKSIERPNITAVFGTSTPPKYLSGMIRRYAYKYSESSWAHWFPLVLADRVSMVEGIVEDLAHGHVPNILGEKGYKGKFKHDKVGTISRLAVGTLLIGGAIMLLNGNGKKKKKDKLKRYSS</sequence>
<accession>A0A5N1J8J5</accession>
<dbReference type="AlphaFoldDB" id="A0A5N1J8J5"/>
<evidence type="ECO:0000313" key="2">
    <source>
        <dbReference type="EMBL" id="KAA9345605.1"/>
    </source>
</evidence>
<keyword evidence="1" id="KW-0472">Membrane</keyword>
<evidence type="ECO:0000256" key="1">
    <source>
        <dbReference type="SAM" id="Phobius"/>
    </source>
</evidence>
<keyword evidence="1" id="KW-0812">Transmembrane</keyword>
<proteinExistence type="predicted"/>
<feature type="transmembrane region" description="Helical" evidence="1">
    <location>
        <begin position="143"/>
        <end position="161"/>
    </location>
</feature>
<dbReference type="Proteomes" id="UP000326570">
    <property type="component" value="Unassembled WGS sequence"/>
</dbReference>
<organism evidence="2 3">
    <name type="scientific">Adhaeribacter soli</name>
    <dbReference type="NCBI Taxonomy" id="2607655"/>
    <lineage>
        <taxon>Bacteria</taxon>
        <taxon>Pseudomonadati</taxon>
        <taxon>Bacteroidota</taxon>
        <taxon>Cytophagia</taxon>
        <taxon>Cytophagales</taxon>
        <taxon>Hymenobacteraceae</taxon>
        <taxon>Adhaeribacter</taxon>
    </lineage>
</organism>
<comment type="caution">
    <text evidence="2">The sequence shown here is derived from an EMBL/GenBank/DDBJ whole genome shotgun (WGS) entry which is preliminary data.</text>
</comment>
<gene>
    <name evidence="2" type="ORF">F0P94_00510</name>
</gene>